<evidence type="ECO:0000313" key="1">
    <source>
        <dbReference type="EMBL" id="MDR7153198.1"/>
    </source>
</evidence>
<name>A0ABU1WV66_9BURK</name>
<dbReference type="Proteomes" id="UP001265700">
    <property type="component" value="Unassembled WGS sequence"/>
</dbReference>
<evidence type="ECO:0008006" key="3">
    <source>
        <dbReference type="Google" id="ProtNLM"/>
    </source>
</evidence>
<sequence>MSTVISPVITVSAPELKFNRTTEMVGKGMRTYVNSLYVQRVVNGSAFSGVDALVVNLSSSDPSKVSVPASVTIPAGSSSVYFRSTGVELTQGAAVTIDATAEGYTAPAAKLQIQVGEPVLSLSGVDVSRSVGQARNGFYIGIRGPAGGPSPTNQTMATSLPVSVAIEQANPAGLVDGIYSAGAGGAAVTEAVIPAGSNSAGPVYVGTPSTTGTYRVSATTAGMNVVTSPLVTVSAPELKFNRTTEVVGKGMRTQVNSLYVQRVVNGSAFSGVDALVINLECSAPTICSVPTTVTIPAGGSSAYFQVTGAGLGDTTITAAAAGHTSAENLAVRTVDPQLVFSGPSSTSVGSQSNFSLSLTVPGSSAPNSQGVAAPTVVTLTSSAPGVASVPATATIATGSRTTSTLQLTGIAPGSTSVTASGSGLISATSGVVSVSP</sequence>
<accession>A0ABU1WV66</accession>
<organism evidence="1 2">
    <name type="scientific">Hydrogenophaga palleronii</name>
    <dbReference type="NCBI Taxonomy" id="65655"/>
    <lineage>
        <taxon>Bacteria</taxon>
        <taxon>Pseudomonadati</taxon>
        <taxon>Pseudomonadota</taxon>
        <taxon>Betaproteobacteria</taxon>
        <taxon>Burkholderiales</taxon>
        <taxon>Comamonadaceae</taxon>
        <taxon>Hydrogenophaga</taxon>
    </lineage>
</organism>
<keyword evidence="2" id="KW-1185">Reference proteome</keyword>
<gene>
    <name evidence="1" type="ORF">J2W49_005178</name>
</gene>
<reference evidence="1 2" key="1">
    <citation type="submission" date="2023-07" db="EMBL/GenBank/DDBJ databases">
        <title>Sorghum-associated microbial communities from plants grown in Nebraska, USA.</title>
        <authorList>
            <person name="Schachtman D."/>
        </authorList>
    </citation>
    <scope>NUCLEOTIDE SEQUENCE [LARGE SCALE GENOMIC DNA]</scope>
    <source>
        <strain evidence="1 2">4249</strain>
    </source>
</reference>
<protein>
    <recommendedName>
        <fullName evidence="3">IPT/TIG domain-containing protein</fullName>
    </recommendedName>
</protein>
<comment type="caution">
    <text evidence="1">The sequence shown here is derived from an EMBL/GenBank/DDBJ whole genome shotgun (WGS) entry which is preliminary data.</text>
</comment>
<dbReference type="EMBL" id="JAVDWU010000020">
    <property type="protein sequence ID" value="MDR7153198.1"/>
    <property type="molecule type" value="Genomic_DNA"/>
</dbReference>
<evidence type="ECO:0000313" key="2">
    <source>
        <dbReference type="Proteomes" id="UP001265700"/>
    </source>
</evidence>
<proteinExistence type="predicted"/>